<dbReference type="EMBL" id="KR011717">
    <property type="protein sequence ID" value="AKR17351.1"/>
    <property type="molecule type" value="Genomic_DNA"/>
</dbReference>
<evidence type="ECO:0000313" key="1">
    <source>
        <dbReference type="EMBL" id="AKR17351.1"/>
    </source>
</evidence>
<sequence>MMSITESTFDSDDASDIFDDNHTIMLTYNEYFEMSKYIYIESRASNIHIYQNTISNKFEMFYKKFQTINMYKNYKIIVY</sequence>
<keyword evidence="2" id="KW-1185">Reference proteome</keyword>
<dbReference type="KEGG" id="vg:27429906"/>
<name>A0A161CD09_9ABAC</name>
<protein>
    <submittedName>
        <fullName evidence="1">Uncharacterized protein</fullName>
    </submittedName>
</protein>
<dbReference type="RefSeq" id="YP_009250024.1">
    <property type="nucleotide sequence ID" value="NC_029997.2"/>
</dbReference>
<evidence type="ECO:0000313" key="2">
    <source>
        <dbReference type="Proteomes" id="UP000201861"/>
    </source>
</evidence>
<proteinExistence type="predicted"/>
<organism evidence="1 2">
    <name type="scientific">Urbanus proteus nucleopolyhedrovirus</name>
    <dbReference type="NCBI Taxonomy" id="1675866"/>
    <lineage>
        <taxon>Viruses</taxon>
        <taxon>Viruses incertae sedis</taxon>
        <taxon>Naldaviricetes</taxon>
        <taxon>Lefavirales</taxon>
        <taxon>Baculoviridae</taxon>
        <taxon>Alphabaculovirus</taxon>
        <taxon>Alphabaculovirus urprotei</taxon>
    </lineage>
</organism>
<dbReference type="Proteomes" id="UP000201861">
    <property type="component" value="Segment"/>
</dbReference>
<accession>A0A161CD09</accession>
<dbReference type="GeneID" id="27429906"/>
<reference evidence="1" key="1">
    <citation type="submission" date="2017-04" db="EMBL/GenBank/DDBJ databases">
        <title>Complete genome sequence of Urbanus proteus nucleopolyhedrovirus (UrprNPV).</title>
        <authorList>
            <person name="Santos E.R."/>
            <person name="Melo F.L."/>
            <person name="Sosa-Gomez D.R."/>
            <person name="Ribeiro B.M."/>
            <person name="Ardisson-Araujo D.M.P."/>
        </authorList>
    </citation>
    <scope>NUCLEOTIDE SEQUENCE [LARGE SCALE GENOMIC DNA]</scope>
    <source>
        <strain evidence="1">Southern Brazil</strain>
    </source>
</reference>